<reference evidence="2 3" key="1">
    <citation type="submission" date="2019-11" db="EMBL/GenBank/DDBJ databases">
        <title>Comparative genomics of hydrocarbon-degrading Desulfosarcina strains.</title>
        <authorList>
            <person name="Watanabe M."/>
            <person name="Kojima H."/>
            <person name="Fukui M."/>
        </authorList>
    </citation>
    <scope>NUCLEOTIDE SEQUENCE [LARGE SCALE GENOMIC DNA]</scope>
    <source>
        <strain evidence="3">oXyS1</strain>
    </source>
</reference>
<feature type="signal peptide" evidence="1">
    <location>
        <begin position="1"/>
        <end position="20"/>
    </location>
</feature>
<name>A0A5K8A5E5_9BACT</name>
<sequence>MKRRFSAIIIAMVLVGCASAGPARPVLSENPPPLPAAAAPILFFQRFLSRADGHRCPMTPSCSSYAMESIRRHGAVMGWIMACDRLMRCGRDELKHRPAVKTRNGWRCSDPVANNDFWMH</sequence>
<protein>
    <recommendedName>
        <fullName evidence="4">Membrane protein insertion efficiency factor YidD</fullName>
    </recommendedName>
</protein>
<keyword evidence="3" id="KW-1185">Reference proteome</keyword>
<dbReference type="AlphaFoldDB" id="A0A5K8A5E5"/>
<accession>A0A5K8A5E5</accession>
<proteinExistence type="predicted"/>
<dbReference type="EMBL" id="AP021879">
    <property type="protein sequence ID" value="BBO87460.1"/>
    <property type="molecule type" value="Genomic_DNA"/>
</dbReference>
<evidence type="ECO:0000313" key="3">
    <source>
        <dbReference type="Proteomes" id="UP000422108"/>
    </source>
</evidence>
<dbReference type="Pfam" id="PF01809">
    <property type="entry name" value="YidD"/>
    <property type="match status" value="1"/>
</dbReference>
<dbReference type="Proteomes" id="UP000422108">
    <property type="component" value="Chromosome"/>
</dbReference>
<evidence type="ECO:0000256" key="1">
    <source>
        <dbReference type="SAM" id="SignalP"/>
    </source>
</evidence>
<organism evidence="2 3">
    <name type="scientific">Desulfosarcina ovata subsp. ovata</name>
    <dbReference type="NCBI Taxonomy" id="2752305"/>
    <lineage>
        <taxon>Bacteria</taxon>
        <taxon>Pseudomonadati</taxon>
        <taxon>Thermodesulfobacteriota</taxon>
        <taxon>Desulfobacteria</taxon>
        <taxon>Desulfobacterales</taxon>
        <taxon>Desulfosarcinaceae</taxon>
        <taxon>Desulfosarcina</taxon>
    </lineage>
</organism>
<dbReference type="PANTHER" id="PTHR33383">
    <property type="entry name" value="MEMBRANE PROTEIN INSERTION EFFICIENCY FACTOR-RELATED"/>
    <property type="match status" value="1"/>
</dbReference>
<dbReference type="InterPro" id="IPR002696">
    <property type="entry name" value="Membr_insert_effic_factor_YidD"/>
</dbReference>
<evidence type="ECO:0008006" key="4">
    <source>
        <dbReference type="Google" id="ProtNLM"/>
    </source>
</evidence>
<keyword evidence="1" id="KW-0732">Signal</keyword>
<dbReference type="NCBIfam" id="TIGR00278">
    <property type="entry name" value="membrane protein insertion efficiency factor YidD"/>
    <property type="match status" value="1"/>
</dbReference>
<dbReference type="PROSITE" id="PS51257">
    <property type="entry name" value="PROKAR_LIPOPROTEIN"/>
    <property type="match status" value="1"/>
</dbReference>
<dbReference type="PANTHER" id="PTHR33383:SF1">
    <property type="entry name" value="MEMBRANE PROTEIN INSERTION EFFICIENCY FACTOR-RELATED"/>
    <property type="match status" value="1"/>
</dbReference>
<dbReference type="RefSeq" id="WP_155308913.1">
    <property type="nucleotide sequence ID" value="NZ_AP021879.1"/>
</dbReference>
<dbReference type="SMART" id="SM01234">
    <property type="entry name" value="Haemolytic"/>
    <property type="match status" value="1"/>
</dbReference>
<feature type="chain" id="PRO_5024323039" description="Membrane protein insertion efficiency factor YidD" evidence="1">
    <location>
        <begin position="21"/>
        <end position="120"/>
    </location>
</feature>
<evidence type="ECO:0000313" key="2">
    <source>
        <dbReference type="EMBL" id="BBO87460.1"/>
    </source>
</evidence>
<gene>
    <name evidence="2" type="ORF">DSCOOX_06400</name>
</gene>